<sequence>MTVKTKINKWDLIKLKSFCISKETSFCISKETLNKMKRQPTEWDKIFANEWTDKGLTSKIYKHLLQLNTKKTKKTHHKMGRRSKQTVLQRRHMDGQKTHEKMLNMTQY</sequence>
<reference evidence="2" key="1">
    <citation type="submission" date="2025-08" db="UniProtKB">
        <authorList>
            <consortium name="Ensembl"/>
        </authorList>
    </citation>
    <scope>IDENTIFICATION</scope>
</reference>
<name>A0A8D1ETQ5_PIG</name>
<feature type="region of interest" description="Disordered" evidence="1">
    <location>
        <begin position="71"/>
        <end position="108"/>
    </location>
</feature>
<protein>
    <submittedName>
        <fullName evidence="2">Uncharacterized protein</fullName>
    </submittedName>
</protein>
<accession>A0A8D1ETQ5</accession>
<proteinExistence type="predicted"/>
<dbReference type="Proteomes" id="UP000694722">
    <property type="component" value="Unplaced"/>
</dbReference>
<feature type="compositionally biased region" description="Basic residues" evidence="1">
    <location>
        <begin position="71"/>
        <end position="84"/>
    </location>
</feature>
<dbReference type="Ensembl" id="ENSSSCT00040065448.1">
    <property type="protein sequence ID" value="ENSSSCP00040027712.1"/>
    <property type="gene ID" value="ENSSSCG00040048573.1"/>
</dbReference>
<dbReference type="AlphaFoldDB" id="A0A8D1ETQ5"/>
<evidence type="ECO:0000256" key="1">
    <source>
        <dbReference type="SAM" id="MobiDB-lite"/>
    </source>
</evidence>
<organism evidence="2 3">
    <name type="scientific">Sus scrofa</name>
    <name type="common">Pig</name>
    <dbReference type="NCBI Taxonomy" id="9823"/>
    <lineage>
        <taxon>Eukaryota</taxon>
        <taxon>Metazoa</taxon>
        <taxon>Chordata</taxon>
        <taxon>Craniata</taxon>
        <taxon>Vertebrata</taxon>
        <taxon>Euteleostomi</taxon>
        <taxon>Mammalia</taxon>
        <taxon>Eutheria</taxon>
        <taxon>Laurasiatheria</taxon>
        <taxon>Artiodactyla</taxon>
        <taxon>Suina</taxon>
        <taxon>Suidae</taxon>
        <taxon>Sus</taxon>
    </lineage>
</organism>
<evidence type="ECO:0000313" key="3">
    <source>
        <dbReference type="Proteomes" id="UP000694722"/>
    </source>
</evidence>
<feature type="compositionally biased region" description="Basic and acidic residues" evidence="1">
    <location>
        <begin position="91"/>
        <end position="102"/>
    </location>
</feature>
<evidence type="ECO:0000313" key="2">
    <source>
        <dbReference type="Ensembl" id="ENSSSCP00040027712.1"/>
    </source>
</evidence>